<keyword evidence="4" id="KW-1185">Reference proteome</keyword>
<evidence type="ECO:0000256" key="2">
    <source>
        <dbReference type="SAM" id="MobiDB-lite"/>
    </source>
</evidence>
<feature type="region of interest" description="Disordered" evidence="2">
    <location>
        <begin position="1041"/>
        <end position="1093"/>
    </location>
</feature>
<dbReference type="Proteomes" id="UP001159428">
    <property type="component" value="Unassembled WGS sequence"/>
</dbReference>
<name>A0AAU9WF59_9CNID</name>
<dbReference type="EMBL" id="CALNXJ010000013">
    <property type="protein sequence ID" value="CAH3112617.1"/>
    <property type="molecule type" value="Genomic_DNA"/>
</dbReference>
<sequence length="1171" mass="130107">MGGETLEFCEKEKQVLSERIAELEEQLTEEQRHELEVKLETSEKHIPLICVGDNSEDDDIIFILPEDYSPRKRLKIDHEKKAHRIGDQDNQAKKDLAITYYKPGTNLPHARENCSAHKFVQSNVTTATVSCNENYCEQCYCYVCDANVKECNSWKNGTNPHCNAYSKNAFWEKLRKMAKRKVSSVQDSLLKCLPANEQSKLLLEAAEMVTELLENLKDKLSDSSSGYSSRSSSPSCDCDCHYDSCGSYDSQGCEGCYDYHEERSCSFGGYWSFGGMHLSRFDFNLIDNVESTVKKARDFLDDNQPGPAAIVLDALTVVLLPADSERLRKAWIQVFMHPDLPKNIEEKVRERLKNAVDGAQICSPESIGLNVILEMRKWDDTLLLKCFDGKLKNDFIREDEEVVEARLSFLEKNQRFSDALSYMLSCKTLEKNHSASYYGFGGAVPSTTEKCVANITHYKKKFVLLLAKAGKVEQALNVLNFPVSGDIPASILSNTGFKDTRGTTPLTQCTLAIIDFATTKKLLIAMVNENSSVEAGKIPSPSSIPEEKLKKVLAFIMTATQVNSNLRNEQAFEWFINTFCESSIINKCSPEENQEVIKAAGEIVNKAKQEFLSHLEVKPPEGVSLKVFVVELFASVVANLYVNNNCYPYFPISYTLELFKKKDLLWACVSVVLSPVLTNKINGQILNFMQANVIKTLGSQCIPYDVYKSWIKKQVDIGGIERNYEIALLMLKEGRLLKKCQEGSSIRKKAVSLVKTLIKTVDALLSKNGSSNGKDRLCVVLKKIKNDFAKEIVKCGLDSLEGKLMGLIFKNDPSFENFEDVRKACGDEKWPSIKSEMMDFLKKHLSSRSHAACCVEVFGRYGMYDEVKQTLAAVGSSNVSTICEKIKVTLLKLEKPDEACQFADACCDWLSKTLCDVAFCSWRYNFNNLPDSVVSCVKAIAAFKQQTSNDILTAAMRHTSEYFSRNTVQHKHRCYLERWLREIKGLFGKCELTAWSWAFHELTTGPLKRKSAVIKHLMNSTSLQSGTLTYSQLRLMQTKAKVNTASKDKNTPAHAQGKVQKRSGCETQAPATSTVQKNVSGGSFVPLTSGKQAQGSAQERAMNAPGCGTQGLLAATASSQFVNSAQGNALSAKKGTVGVPAVAIANENVASLPGSKASMFVAIAPMSSASP</sequence>
<dbReference type="AlphaFoldDB" id="A0AAU9WF59"/>
<proteinExistence type="predicted"/>
<reference evidence="3 4" key="1">
    <citation type="submission" date="2022-05" db="EMBL/GenBank/DDBJ databases">
        <authorList>
            <consortium name="Genoscope - CEA"/>
            <person name="William W."/>
        </authorList>
    </citation>
    <scope>NUCLEOTIDE SEQUENCE [LARGE SCALE GENOMIC DNA]</scope>
</reference>
<gene>
    <name evidence="3" type="ORF">PMEA_00004578</name>
</gene>
<evidence type="ECO:0000313" key="4">
    <source>
        <dbReference type="Proteomes" id="UP001159428"/>
    </source>
</evidence>
<dbReference type="PANTHER" id="PTHR33443">
    <property type="entry name" value="ZGC:112980"/>
    <property type="match status" value="1"/>
</dbReference>
<evidence type="ECO:0000313" key="3">
    <source>
        <dbReference type="EMBL" id="CAH3112617.1"/>
    </source>
</evidence>
<evidence type="ECO:0000256" key="1">
    <source>
        <dbReference type="SAM" id="Coils"/>
    </source>
</evidence>
<feature type="compositionally biased region" description="Polar residues" evidence="2">
    <location>
        <begin position="1065"/>
        <end position="1081"/>
    </location>
</feature>
<keyword evidence="1" id="KW-0175">Coiled coil</keyword>
<dbReference type="InterPro" id="IPR053234">
    <property type="entry name" value="RPM1_Interactor"/>
</dbReference>
<feature type="coiled-coil region" evidence="1">
    <location>
        <begin position="6"/>
        <end position="40"/>
    </location>
</feature>
<organism evidence="3 4">
    <name type="scientific">Pocillopora meandrina</name>
    <dbReference type="NCBI Taxonomy" id="46732"/>
    <lineage>
        <taxon>Eukaryota</taxon>
        <taxon>Metazoa</taxon>
        <taxon>Cnidaria</taxon>
        <taxon>Anthozoa</taxon>
        <taxon>Hexacorallia</taxon>
        <taxon>Scleractinia</taxon>
        <taxon>Astrocoeniina</taxon>
        <taxon>Pocilloporidae</taxon>
        <taxon>Pocillopora</taxon>
    </lineage>
</organism>
<dbReference type="PANTHER" id="PTHR33443:SF30">
    <property type="entry name" value="SARCOSINE DEHYDROGENASE-2C PROTEIN"/>
    <property type="match status" value="1"/>
</dbReference>
<accession>A0AAU9WF59</accession>
<comment type="caution">
    <text evidence="3">The sequence shown here is derived from an EMBL/GenBank/DDBJ whole genome shotgun (WGS) entry which is preliminary data.</text>
</comment>
<protein>
    <submittedName>
        <fullName evidence="3">Uncharacterized protein</fullName>
    </submittedName>
</protein>